<keyword evidence="3" id="KW-1185">Reference proteome</keyword>
<proteinExistence type="predicted"/>
<evidence type="ECO:0000313" key="2">
    <source>
        <dbReference type="EMBL" id="CRL21569.1"/>
    </source>
</evidence>
<dbReference type="Proteomes" id="UP000053732">
    <property type="component" value="Unassembled WGS sequence"/>
</dbReference>
<feature type="coiled-coil region" evidence="1">
    <location>
        <begin position="98"/>
        <end position="125"/>
    </location>
</feature>
<dbReference type="STRING" id="1429867.A0A0G4P5L6"/>
<keyword evidence="1" id="KW-0175">Coiled coil</keyword>
<accession>A0A0G4P5L6</accession>
<evidence type="ECO:0000256" key="1">
    <source>
        <dbReference type="SAM" id="Coils"/>
    </source>
</evidence>
<name>A0A0G4P5L6_PENC3</name>
<protein>
    <submittedName>
        <fullName evidence="2">Str. FM013</fullName>
    </submittedName>
</protein>
<organism evidence="2 3">
    <name type="scientific">Penicillium camemberti (strain FM 013)</name>
    <dbReference type="NCBI Taxonomy" id="1429867"/>
    <lineage>
        <taxon>Eukaryota</taxon>
        <taxon>Fungi</taxon>
        <taxon>Dikarya</taxon>
        <taxon>Ascomycota</taxon>
        <taxon>Pezizomycotina</taxon>
        <taxon>Eurotiomycetes</taxon>
        <taxon>Eurotiomycetidae</taxon>
        <taxon>Eurotiales</taxon>
        <taxon>Aspergillaceae</taxon>
        <taxon>Penicillium</taxon>
    </lineage>
</organism>
<dbReference type="EMBL" id="HG793139">
    <property type="protein sequence ID" value="CRL21569.1"/>
    <property type="molecule type" value="Genomic_DNA"/>
</dbReference>
<dbReference type="AlphaFoldDB" id="A0A0G4P5L6"/>
<sequence length="438" mass="50197">MTRPIGEAKSTTGSSREKDIKLLGQQIHERDHIILTQKNELAALSKTIKNLQTDDRTLKEIDNRWKEFQTFMQVAMETKLGVENRSLNYRYKSLLEASQSIEDVLRKTENDLADSRERESQAKDSLRNVQASAFRFEDQPQWSPDSDDAIRQQLTSLEKHAKTWCRVNCVKMLSLLGTLPANILHEWEAVLRYDAKIFALYDQHLPQLILQALLMDYIYGEIFANSFFFLPWRVQSQGVEEGKEAGADLTARRDQYEVMAGVLQEFTQGNLEEGHSWRCNFLRLLDPKPKGDEAELRLLEDTKNRTEMAREAAASSLMDGFLGTSAAFLISSNPVERTTVDNLRQIFVTAAHLSYKLWLRKSYLEAQTIQRIPDEYHHNLGLLRAHSLHNAFLEDDEAGLDGYPVHIVVHPALIVRGSSDGTNFETTRVWKEAVVWMG</sequence>
<reference evidence="2 3" key="1">
    <citation type="journal article" date="2014" name="Nat. Commun.">
        <title>Multiple recent horizontal transfers of a large genomic region in cheese making fungi.</title>
        <authorList>
            <person name="Cheeseman K."/>
            <person name="Ropars J."/>
            <person name="Renault P."/>
            <person name="Dupont J."/>
            <person name="Gouzy J."/>
            <person name="Branca A."/>
            <person name="Abraham A.L."/>
            <person name="Ceppi M."/>
            <person name="Conseiller E."/>
            <person name="Debuchy R."/>
            <person name="Malagnac F."/>
            <person name="Goarin A."/>
            <person name="Silar P."/>
            <person name="Lacoste S."/>
            <person name="Sallet E."/>
            <person name="Bensimon A."/>
            <person name="Giraud T."/>
            <person name="Brygoo Y."/>
        </authorList>
    </citation>
    <scope>NUCLEOTIDE SEQUENCE [LARGE SCALE GENOMIC DNA]</scope>
    <source>
        <strain evidence="3">FM 013</strain>
    </source>
</reference>
<evidence type="ECO:0000313" key="3">
    <source>
        <dbReference type="Proteomes" id="UP000053732"/>
    </source>
</evidence>
<gene>
    <name evidence="2" type="ORF">PCAMFM013_S006g000109</name>
</gene>